<protein>
    <recommendedName>
        <fullName evidence="4">MJ0042 family finger-like domain-containing protein</fullName>
    </recommendedName>
</protein>
<proteinExistence type="predicted"/>
<evidence type="ECO:0008006" key="4">
    <source>
        <dbReference type="Google" id="ProtNLM"/>
    </source>
</evidence>
<dbReference type="EMBL" id="CP018799">
    <property type="protein sequence ID" value="ATX79054.1"/>
    <property type="molecule type" value="Genomic_DNA"/>
</dbReference>
<gene>
    <name evidence="2" type="ORF">Ga0123461_0627</name>
</gene>
<sequence>MRMQISCPQCHKTYNIEAQIKLESVTCSQCGSEFSPDAVEEKTSEAPSQPDGIEVLEQPEFSPPPRKTASIWPWLFTLLILITSAGIWTQRDAWLDNRWMRGILLGFNLPLENRAKDWLIVPKSVRIEWITRDDNSRVMLISGTINNLLASRMPYPDIEVTFYSSLQPDLVLESRSFPLTEKTDAKNFAHAPLALPEPMKSAAGHSSTEFVIINEAVAAGVGDITLTPRIR</sequence>
<evidence type="ECO:0000256" key="1">
    <source>
        <dbReference type="SAM" id="MobiDB-lite"/>
    </source>
</evidence>
<name>A0A2K8L280_MARES</name>
<evidence type="ECO:0000313" key="2">
    <source>
        <dbReference type="EMBL" id="ATX79054.1"/>
    </source>
</evidence>
<dbReference type="AlphaFoldDB" id="A0A2K8L280"/>
<accession>A0A2K8L280</accession>
<dbReference type="Proteomes" id="UP000231701">
    <property type="component" value="Chromosome"/>
</dbReference>
<organism evidence="2 3">
    <name type="scientific">Mariprofundus aestuarium</name>
    <dbReference type="NCBI Taxonomy" id="1921086"/>
    <lineage>
        <taxon>Bacteria</taxon>
        <taxon>Pseudomonadati</taxon>
        <taxon>Pseudomonadota</taxon>
        <taxon>Candidatius Mariprofundia</taxon>
        <taxon>Mariprofundales</taxon>
        <taxon>Mariprofundaceae</taxon>
        <taxon>Mariprofundus</taxon>
    </lineage>
</organism>
<evidence type="ECO:0000313" key="3">
    <source>
        <dbReference type="Proteomes" id="UP000231701"/>
    </source>
</evidence>
<feature type="region of interest" description="Disordered" evidence="1">
    <location>
        <begin position="38"/>
        <end position="65"/>
    </location>
</feature>
<reference evidence="2 3" key="1">
    <citation type="submission" date="2016-12" db="EMBL/GenBank/DDBJ databases">
        <title>Isolation and genomic insights into novel planktonic Zetaproteobacteria from stratified waters of the Chesapeake Bay.</title>
        <authorList>
            <person name="McAllister S.M."/>
            <person name="Kato S."/>
            <person name="Chan C.S."/>
            <person name="Chiu B.K."/>
            <person name="Field E.K."/>
        </authorList>
    </citation>
    <scope>NUCLEOTIDE SEQUENCE [LARGE SCALE GENOMIC DNA]</scope>
    <source>
        <strain evidence="2 3">CP-5</strain>
    </source>
</reference>
<dbReference type="KEGG" id="maes:Ga0123461_0627"/>
<keyword evidence="3" id="KW-1185">Reference proteome</keyword>